<dbReference type="EMBL" id="JAVKVH010000001">
    <property type="protein sequence ID" value="MDR7625009.1"/>
    <property type="molecule type" value="Genomic_DNA"/>
</dbReference>
<dbReference type="Pfam" id="PF05595">
    <property type="entry name" value="DUF771"/>
    <property type="match status" value="1"/>
</dbReference>
<evidence type="ECO:0000313" key="2">
    <source>
        <dbReference type="Proteomes" id="UP001268544"/>
    </source>
</evidence>
<comment type="caution">
    <text evidence="1">The sequence shown here is derived from an EMBL/GenBank/DDBJ whole genome shotgun (WGS) entry which is preliminary data.</text>
</comment>
<accession>A0ABD5CZU3</accession>
<dbReference type="Proteomes" id="UP001268544">
    <property type="component" value="Unassembled WGS sequence"/>
</dbReference>
<dbReference type="AlphaFoldDB" id="A0ABD5CZU3"/>
<reference evidence="2" key="1">
    <citation type="submission" date="2023-07" db="EMBL/GenBank/DDBJ databases">
        <title>Lacticaseibacillus paracasei KCKM 0992.</title>
        <authorList>
            <person name="Kim T.W."/>
        </authorList>
    </citation>
    <scope>NUCLEOTIDE SEQUENCE [LARGE SCALE GENOMIC DNA]</scope>
    <source>
        <strain evidence="2">KCKM 0992</strain>
    </source>
</reference>
<name>A0ABD5CZU3_LACPA</name>
<sequence>METTLKINPEITITLPEDKIIVDRSGYEQLKRDADYRGLWDVTDLKNRYHRDKEWFKRNVFSPYERELRDRIVMYPHGGKSSYLCKPIPFDDFVQSHFPEISKRAEK</sequence>
<organism evidence="1 2">
    <name type="scientific">Lacticaseibacillus paracasei</name>
    <name type="common">Lactobacillus paracasei</name>
    <dbReference type="NCBI Taxonomy" id="1597"/>
    <lineage>
        <taxon>Bacteria</taxon>
        <taxon>Bacillati</taxon>
        <taxon>Bacillota</taxon>
        <taxon>Bacilli</taxon>
        <taxon>Lactobacillales</taxon>
        <taxon>Lactobacillaceae</taxon>
        <taxon>Lacticaseibacillus</taxon>
    </lineage>
</organism>
<protein>
    <submittedName>
        <fullName evidence="1">DUF771 domain-containing protein</fullName>
    </submittedName>
</protein>
<proteinExistence type="predicted"/>
<evidence type="ECO:0000313" key="1">
    <source>
        <dbReference type="EMBL" id="MDR7625009.1"/>
    </source>
</evidence>
<dbReference type="RefSeq" id="WP_194959145.1">
    <property type="nucleotide sequence ID" value="NZ_CP133786.1"/>
</dbReference>
<gene>
    <name evidence="1" type="ORF">RF672_10305</name>
</gene>
<dbReference type="InterPro" id="IPR008489">
    <property type="entry name" value="DUF771"/>
</dbReference>